<evidence type="ECO:0000313" key="18">
    <source>
        <dbReference type="EMBL" id="SUO98059.1"/>
    </source>
</evidence>
<feature type="binding site" evidence="16">
    <location>
        <position position="88"/>
    </location>
    <ligand>
        <name>Zn(2+)</name>
        <dbReference type="ChEBI" id="CHEBI:29105"/>
        <note>catalytic</note>
    </ligand>
</feature>
<dbReference type="GO" id="GO:0008703">
    <property type="term" value="F:5-amino-6-(5-phosphoribosylamino)uracil reductase activity"/>
    <property type="evidence" value="ECO:0007669"/>
    <property type="project" value="UniProtKB-EC"/>
</dbReference>
<dbReference type="Gene3D" id="3.40.430.10">
    <property type="entry name" value="Dihydrofolate Reductase, subunit A"/>
    <property type="match status" value="1"/>
</dbReference>
<dbReference type="InterPro" id="IPR050765">
    <property type="entry name" value="Riboflavin_Biosynth_HTPR"/>
</dbReference>
<sequence length="376" mass="39787">MNSINPKSGDASLPPHEYWMRHALHLAAQGKYSAAPNPRVGCVIVKNGALIGAGFHQTAGTPHAEVHALRMAGAQARGAVAYVSLEPCAHFGRTPPCADALIAAGIAEVIIACRDPNPQVAGKGIAKLQTAGVVCTVGVCEQEALDLNRAFFHRMRTGLPFVSLKLAASMDGRTALANGESQWITGAAARENVHEQRLAADAILAGSGSVIADNARLNARYPTARAQQQPIRVIIDSRLRIPADAALFAEASPVIIATLETAPARPELAARAEILRFAPNPQGKVPLRALLEALGRRQINHVFAEAGAALGGAMLDEGLADEVQLYLAPVFLGADARPLLLTAPLPHLSAKIAYRICGSRMLGEDWHFTLRRATQD</sequence>
<dbReference type="InterPro" id="IPR011549">
    <property type="entry name" value="RibD_C"/>
</dbReference>
<dbReference type="GO" id="GO:0008270">
    <property type="term" value="F:zinc ion binding"/>
    <property type="evidence" value="ECO:0007669"/>
    <property type="project" value="InterPro"/>
</dbReference>
<keyword evidence="7 13" id="KW-0479">Metal-binding</keyword>
<feature type="active site" description="Proton donor" evidence="14">
    <location>
        <position position="65"/>
    </location>
</feature>
<feature type="binding site" evidence="15">
    <location>
        <position position="213"/>
    </location>
    <ligand>
        <name>NADP(+)</name>
        <dbReference type="ChEBI" id="CHEBI:58349"/>
    </ligand>
</feature>
<keyword evidence="8 13" id="KW-0378">Hydrolase</keyword>
<dbReference type="PANTHER" id="PTHR38011:SF7">
    <property type="entry name" value="2,5-DIAMINO-6-RIBOSYLAMINO-4(3H)-PYRIMIDINONE 5'-PHOSPHATE REDUCTASE"/>
    <property type="match status" value="1"/>
</dbReference>
<comment type="pathway">
    <text evidence="3 13">Cofactor biosynthesis; riboflavin biosynthesis; 5-amino-6-(D-ribitylamino)uracil from GTP: step 3/4.</text>
</comment>
<dbReference type="InterPro" id="IPR016193">
    <property type="entry name" value="Cytidine_deaminase-like"/>
</dbReference>
<feature type="domain" description="CMP/dCMP-type deaminase" evidence="17">
    <location>
        <begin position="14"/>
        <end position="128"/>
    </location>
</feature>
<feature type="binding site" evidence="15">
    <location>
        <position position="305"/>
    </location>
    <ligand>
        <name>substrate</name>
    </ligand>
</feature>
<evidence type="ECO:0000256" key="8">
    <source>
        <dbReference type="ARBA" id="ARBA00022801"/>
    </source>
</evidence>
<reference evidence="18 19" key="1">
    <citation type="submission" date="2018-06" db="EMBL/GenBank/DDBJ databases">
        <authorList>
            <consortium name="Pathogen Informatics"/>
            <person name="Doyle S."/>
        </authorList>
    </citation>
    <scope>NUCLEOTIDE SEQUENCE [LARGE SCALE GENOMIC DNA]</scope>
    <source>
        <strain evidence="18 19">NCTC10717</strain>
    </source>
</reference>
<evidence type="ECO:0000256" key="15">
    <source>
        <dbReference type="PIRSR" id="PIRSR006769-2"/>
    </source>
</evidence>
<dbReference type="InterPro" id="IPR004794">
    <property type="entry name" value="Eubact_RibD"/>
</dbReference>
<comment type="function">
    <text evidence="1 13">Converts 2,5-diamino-6-(ribosylamino)-4(3h)-pyrimidinone 5'-phosphate into 5-amino-6-(ribosylamino)-2,4(1h,3h)-pyrimidinedione 5'-phosphate.</text>
</comment>
<evidence type="ECO:0000256" key="6">
    <source>
        <dbReference type="ARBA" id="ARBA00022619"/>
    </source>
</evidence>
<dbReference type="InterPro" id="IPR016192">
    <property type="entry name" value="APOBEC/CMP_deaminase_Zn-bd"/>
</dbReference>
<dbReference type="Gene3D" id="3.40.140.10">
    <property type="entry name" value="Cytidine Deaminase, domain 2"/>
    <property type="match status" value="1"/>
</dbReference>
<feature type="binding site" evidence="15">
    <location>
        <begin position="307"/>
        <end position="313"/>
    </location>
    <ligand>
        <name>NADP(+)</name>
        <dbReference type="ChEBI" id="CHEBI:58349"/>
    </ligand>
</feature>
<dbReference type="GO" id="GO:0009231">
    <property type="term" value="P:riboflavin biosynthetic process"/>
    <property type="evidence" value="ECO:0007669"/>
    <property type="project" value="UniProtKB-UniPathway"/>
</dbReference>
<keyword evidence="6 13" id="KW-0686">Riboflavin biosynthesis</keyword>
<feature type="binding site" evidence="16">
    <location>
        <position position="97"/>
    </location>
    <ligand>
        <name>Zn(2+)</name>
        <dbReference type="ChEBI" id="CHEBI:29105"/>
        <note>catalytic</note>
    </ligand>
</feature>
<evidence type="ECO:0000256" key="11">
    <source>
        <dbReference type="ARBA" id="ARBA00023002"/>
    </source>
</evidence>
<dbReference type="EMBL" id="UHIA01000004">
    <property type="protein sequence ID" value="SUO98059.1"/>
    <property type="molecule type" value="Genomic_DNA"/>
</dbReference>
<keyword evidence="10 13" id="KW-0521">NADP</keyword>
<gene>
    <name evidence="18" type="primary">ribD</name>
    <name evidence="18" type="ORF">NCTC10717_01798</name>
</gene>
<dbReference type="RefSeq" id="WP_115218932.1">
    <property type="nucleotide sequence ID" value="NZ_UHIA01000004.1"/>
</dbReference>
<dbReference type="Pfam" id="PF01872">
    <property type="entry name" value="RibD_C"/>
    <property type="match status" value="1"/>
</dbReference>
<keyword evidence="12" id="KW-0511">Multifunctional enzyme</keyword>
<comment type="pathway">
    <text evidence="2 13">Cofactor biosynthesis; riboflavin biosynthesis; 5-amino-6-(D-ribitylamino)uracil from GTP: step 2/4.</text>
</comment>
<dbReference type="PANTHER" id="PTHR38011">
    <property type="entry name" value="DIHYDROFOLATE REDUCTASE FAMILY PROTEIN (AFU_ORTHOLOGUE AFUA_8G06820)"/>
    <property type="match status" value="1"/>
</dbReference>
<feature type="binding site" evidence="15">
    <location>
        <position position="217"/>
    </location>
    <ligand>
        <name>substrate</name>
    </ligand>
</feature>
<accession>A0A380MZT7</accession>
<evidence type="ECO:0000256" key="4">
    <source>
        <dbReference type="ARBA" id="ARBA00005259"/>
    </source>
</evidence>
<dbReference type="EC" id="3.5.4.26" evidence="13"/>
<comment type="similarity">
    <text evidence="5 13">In the C-terminal section; belongs to the HTP reductase family.</text>
</comment>
<dbReference type="NCBIfam" id="TIGR00227">
    <property type="entry name" value="ribD_Cterm"/>
    <property type="match status" value="1"/>
</dbReference>
<evidence type="ECO:0000259" key="17">
    <source>
        <dbReference type="PROSITE" id="PS51747"/>
    </source>
</evidence>
<comment type="catalytic activity">
    <reaction evidence="13">
        <text>2,5-diamino-6-hydroxy-4-(5-phosphoribosylamino)-pyrimidine + H2O + H(+) = 5-amino-6-(5-phospho-D-ribosylamino)uracil + NH4(+)</text>
        <dbReference type="Rhea" id="RHEA:21868"/>
        <dbReference type="ChEBI" id="CHEBI:15377"/>
        <dbReference type="ChEBI" id="CHEBI:15378"/>
        <dbReference type="ChEBI" id="CHEBI:28938"/>
        <dbReference type="ChEBI" id="CHEBI:58453"/>
        <dbReference type="ChEBI" id="CHEBI:58614"/>
        <dbReference type="EC" id="3.5.4.26"/>
    </reaction>
</comment>
<feature type="binding site" evidence="15">
    <location>
        <position position="183"/>
    </location>
    <ligand>
        <name>substrate</name>
    </ligand>
</feature>
<dbReference type="InterPro" id="IPR024072">
    <property type="entry name" value="DHFR-like_dom_sf"/>
</dbReference>
<organism evidence="18 19">
    <name type="scientific">Suttonella indologenes</name>
    <dbReference type="NCBI Taxonomy" id="13276"/>
    <lineage>
        <taxon>Bacteria</taxon>
        <taxon>Pseudomonadati</taxon>
        <taxon>Pseudomonadota</taxon>
        <taxon>Gammaproteobacteria</taxon>
        <taxon>Cardiobacteriales</taxon>
        <taxon>Cardiobacteriaceae</taxon>
        <taxon>Suttonella</taxon>
    </lineage>
</organism>
<dbReference type="UniPathway" id="UPA00275">
    <property type="reaction ID" value="UER00401"/>
</dbReference>
<dbReference type="OrthoDB" id="9800865at2"/>
<evidence type="ECO:0000256" key="7">
    <source>
        <dbReference type="ARBA" id="ARBA00022723"/>
    </source>
</evidence>
<dbReference type="GO" id="GO:0008835">
    <property type="term" value="F:diaminohydroxyphosphoribosylaminopyrimidine deaminase activity"/>
    <property type="evidence" value="ECO:0007669"/>
    <property type="project" value="UniProtKB-EC"/>
</dbReference>
<evidence type="ECO:0000256" key="14">
    <source>
        <dbReference type="PIRSR" id="PIRSR006769-1"/>
    </source>
</evidence>
<feature type="binding site" evidence="15">
    <location>
        <position position="237"/>
    </location>
    <ligand>
        <name>NADP(+)</name>
        <dbReference type="ChEBI" id="CHEBI:58349"/>
    </ligand>
</feature>
<dbReference type="PROSITE" id="PS00903">
    <property type="entry name" value="CYT_DCMP_DEAMINASES_1"/>
    <property type="match status" value="1"/>
</dbReference>
<protein>
    <recommendedName>
        <fullName evidence="13">Riboflavin biosynthesis protein RibD</fullName>
    </recommendedName>
    <domain>
        <recommendedName>
            <fullName evidence="13">Diaminohydroxyphosphoribosylaminopyrimidine deaminase</fullName>
            <shortName evidence="13">DRAP deaminase</shortName>
            <ecNumber evidence="13">3.5.4.26</ecNumber>
        </recommendedName>
        <alternativeName>
            <fullName evidence="13">Riboflavin-specific deaminase</fullName>
        </alternativeName>
    </domain>
    <domain>
        <recommendedName>
            <fullName evidence="13">5-amino-6-(5-phosphoribosylamino)uracil reductase</fullName>
            <ecNumber evidence="13">1.1.1.193</ecNumber>
        </recommendedName>
        <alternativeName>
            <fullName evidence="13">HTP reductase</fullName>
        </alternativeName>
    </domain>
</protein>
<evidence type="ECO:0000256" key="9">
    <source>
        <dbReference type="ARBA" id="ARBA00022833"/>
    </source>
</evidence>
<keyword evidence="9 13" id="KW-0862">Zinc</keyword>
<feature type="binding site" evidence="16">
    <location>
        <position position="63"/>
    </location>
    <ligand>
        <name>Zn(2+)</name>
        <dbReference type="ChEBI" id="CHEBI:29105"/>
        <note>catalytic</note>
    </ligand>
</feature>
<evidence type="ECO:0000256" key="3">
    <source>
        <dbReference type="ARBA" id="ARBA00004910"/>
    </source>
</evidence>
<dbReference type="EC" id="1.1.1.193" evidence="13"/>
<comment type="similarity">
    <text evidence="4 13">In the N-terminal section; belongs to the cytidine and deoxycytidylate deaminase family.</text>
</comment>
<evidence type="ECO:0000256" key="16">
    <source>
        <dbReference type="PIRSR" id="PIRSR006769-3"/>
    </source>
</evidence>
<dbReference type="GO" id="GO:0050661">
    <property type="term" value="F:NADP binding"/>
    <property type="evidence" value="ECO:0007669"/>
    <property type="project" value="InterPro"/>
</dbReference>
<dbReference type="Pfam" id="PF00383">
    <property type="entry name" value="dCMP_cyt_deam_1"/>
    <property type="match status" value="1"/>
</dbReference>
<evidence type="ECO:0000256" key="10">
    <source>
        <dbReference type="ARBA" id="ARBA00022857"/>
    </source>
</evidence>
<dbReference type="FunFam" id="3.40.140.10:FF:000025">
    <property type="entry name" value="Riboflavin biosynthesis protein RibD"/>
    <property type="match status" value="1"/>
</dbReference>
<feature type="binding site" evidence="15">
    <location>
        <position position="197"/>
    </location>
    <ligand>
        <name>substrate</name>
    </ligand>
</feature>
<dbReference type="PROSITE" id="PS51747">
    <property type="entry name" value="CYT_DCMP_DEAMINASES_2"/>
    <property type="match status" value="1"/>
</dbReference>
<evidence type="ECO:0000313" key="19">
    <source>
        <dbReference type="Proteomes" id="UP000254575"/>
    </source>
</evidence>
<comment type="catalytic activity">
    <reaction evidence="13">
        <text>5-amino-6-(5-phospho-D-ribitylamino)uracil + NADP(+) = 5-amino-6-(5-phospho-D-ribosylamino)uracil + NADPH + H(+)</text>
        <dbReference type="Rhea" id="RHEA:17845"/>
        <dbReference type="ChEBI" id="CHEBI:15378"/>
        <dbReference type="ChEBI" id="CHEBI:57783"/>
        <dbReference type="ChEBI" id="CHEBI:58349"/>
        <dbReference type="ChEBI" id="CHEBI:58421"/>
        <dbReference type="ChEBI" id="CHEBI:58453"/>
        <dbReference type="EC" id="1.1.1.193"/>
    </reaction>
</comment>
<evidence type="ECO:0000256" key="5">
    <source>
        <dbReference type="ARBA" id="ARBA00007417"/>
    </source>
</evidence>
<name>A0A380MZT7_9GAMM</name>
<dbReference type="AlphaFoldDB" id="A0A380MZT7"/>
<comment type="cofactor">
    <cofactor evidence="13 16">
        <name>Zn(2+)</name>
        <dbReference type="ChEBI" id="CHEBI:29105"/>
    </cofactor>
    <text evidence="13 16">Binds 1 zinc ion.</text>
</comment>
<evidence type="ECO:0000256" key="1">
    <source>
        <dbReference type="ARBA" id="ARBA00002151"/>
    </source>
</evidence>
<feature type="binding site" evidence="15">
    <location>
        <position position="181"/>
    </location>
    <ligand>
        <name>substrate</name>
    </ligand>
</feature>
<keyword evidence="11 13" id="KW-0560">Oxidoreductase</keyword>
<dbReference type="NCBIfam" id="TIGR00326">
    <property type="entry name" value="eubact_ribD"/>
    <property type="match status" value="1"/>
</dbReference>
<evidence type="ECO:0000256" key="2">
    <source>
        <dbReference type="ARBA" id="ARBA00004882"/>
    </source>
</evidence>
<dbReference type="InterPro" id="IPR002125">
    <property type="entry name" value="CMP_dCMP_dom"/>
</dbReference>
<dbReference type="SUPFAM" id="SSF53927">
    <property type="entry name" value="Cytidine deaminase-like"/>
    <property type="match status" value="1"/>
</dbReference>
<dbReference type="PIRSF" id="PIRSF006769">
    <property type="entry name" value="RibD"/>
    <property type="match status" value="1"/>
</dbReference>
<evidence type="ECO:0000256" key="13">
    <source>
        <dbReference type="PIRNR" id="PIRNR006769"/>
    </source>
</evidence>
<keyword evidence="19" id="KW-1185">Reference proteome</keyword>
<dbReference type="SUPFAM" id="SSF53597">
    <property type="entry name" value="Dihydrofolate reductase-like"/>
    <property type="match status" value="1"/>
</dbReference>
<proteinExistence type="inferred from homology"/>
<dbReference type="Proteomes" id="UP000254575">
    <property type="component" value="Unassembled WGS sequence"/>
</dbReference>
<feature type="binding site" evidence="15">
    <location>
        <position position="167"/>
    </location>
    <ligand>
        <name>substrate</name>
    </ligand>
</feature>
<dbReference type="InterPro" id="IPR002734">
    <property type="entry name" value="RibDG_C"/>
</dbReference>
<evidence type="ECO:0000256" key="12">
    <source>
        <dbReference type="ARBA" id="ARBA00023268"/>
    </source>
</evidence>
<feature type="binding site" evidence="15">
    <location>
        <position position="220"/>
    </location>
    <ligand>
        <name>substrate</name>
    </ligand>
</feature>
<dbReference type="CDD" id="cd01284">
    <property type="entry name" value="Riboflavin_deaminase-reductase"/>
    <property type="match status" value="1"/>
</dbReference>